<dbReference type="PROSITE" id="PS51195">
    <property type="entry name" value="Q_MOTIF"/>
    <property type="match status" value="1"/>
</dbReference>
<evidence type="ECO:0000313" key="11">
    <source>
        <dbReference type="EMBL" id="MFD1221096.1"/>
    </source>
</evidence>
<evidence type="ECO:0000256" key="1">
    <source>
        <dbReference type="ARBA" id="ARBA00022741"/>
    </source>
</evidence>
<feature type="compositionally biased region" description="Basic and acidic residues" evidence="7">
    <location>
        <begin position="365"/>
        <end position="395"/>
    </location>
</feature>
<dbReference type="SMART" id="SM00490">
    <property type="entry name" value="HELICc"/>
    <property type="match status" value="1"/>
</dbReference>
<feature type="compositionally biased region" description="Basic and acidic residues" evidence="7">
    <location>
        <begin position="540"/>
        <end position="558"/>
    </location>
</feature>
<name>A0ABW3UMJ1_9BACL</name>
<feature type="compositionally biased region" description="Basic and acidic residues" evidence="7">
    <location>
        <begin position="428"/>
        <end position="446"/>
    </location>
</feature>
<feature type="region of interest" description="Disordered" evidence="7">
    <location>
        <begin position="365"/>
        <end position="600"/>
    </location>
</feature>
<protein>
    <submittedName>
        <fullName evidence="11">DEAD/DEAH box helicase</fullName>
    </submittedName>
</protein>
<evidence type="ECO:0000256" key="4">
    <source>
        <dbReference type="ARBA" id="ARBA00022840"/>
    </source>
</evidence>
<feature type="short sequence motif" description="Q motif" evidence="6">
    <location>
        <begin position="4"/>
        <end position="32"/>
    </location>
</feature>
<dbReference type="InterPro" id="IPR001650">
    <property type="entry name" value="Helicase_C-like"/>
</dbReference>
<dbReference type="CDD" id="cd00268">
    <property type="entry name" value="DEADc"/>
    <property type="match status" value="1"/>
</dbReference>
<dbReference type="InterPro" id="IPR014001">
    <property type="entry name" value="Helicase_ATP-bd"/>
</dbReference>
<evidence type="ECO:0000256" key="2">
    <source>
        <dbReference type="ARBA" id="ARBA00022801"/>
    </source>
</evidence>
<dbReference type="EMBL" id="JBHTLU010000014">
    <property type="protein sequence ID" value="MFD1221096.1"/>
    <property type="molecule type" value="Genomic_DNA"/>
</dbReference>
<comment type="caution">
    <text evidence="11">The sequence shown here is derived from an EMBL/GenBank/DDBJ whole genome shotgun (WGS) entry which is preliminary data.</text>
</comment>
<dbReference type="GO" id="GO:0004386">
    <property type="term" value="F:helicase activity"/>
    <property type="evidence" value="ECO:0007669"/>
    <property type="project" value="UniProtKB-KW"/>
</dbReference>
<dbReference type="InterPro" id="IPR050079">
    <property type="entry name" value="DEAD_box_RNA_helicase"/>
</dbReference>
<keyword evidence="3 11" id="KW-0347">Helicase</keyword>
<evidence type="ECO:0000256" key="3">
    <source>
        <dbReference type="ARBA" id="ARBA00022806"/>
    </source>
</evidence>
<feature type="compositionally biased region" description="Basic and acidic residues" evidence="7">
    <location>
        <begin position="456"/>
        <end position="474"/>
    </location>
</feature>
<accession>A0ABW3UMJ1</accession>
<dbReference type="PANTHER" id="PTHR47959">
    <property type="entry name" value="ATP-DEPENDENT RNA HELICASE RHLE-RELATED"/>
    <property type="match status" value="1"/>
</dbReference>
<dbReference type="CDD" id="cd18787">
    <property type="entry name" value="SF2_C_DEAD"/>
    <property type="match status" value="1"/>
</dbReference>
<evidence type="ECO:0000256" key="7">
    <source>
        <dbReference type="SAM" id="MobiDB-lite"/>
    </source>
</evidence>
<dbReference type="InterPro" id="IPR011545">
    <property type="entry name" value="DEAD/DEAH_box_helicase_dom"/>
</dbReference>
<dbReference type="Pfam" id="PF00270">
    <property type="entry name" value="DEAD"/>
    <property type="match status" value="1"/>
</dbReference>
<dbReference type="InterPro" id="IPR044742">
    <property type="entry name" value="DEAD/DEAH_RhlB"/>
</dbReference>
<evidence type="ECO:0000259" key="10">
    <source>
        <dbReference type="PROSITE" id="PS51195"/>
    </source>
</evidence>
<dbReference type="PROSITE" id="PS51192">
    <property type="entry name" value="HELICASE_ATP_BIND_1"/>
    <property type="match status" value="1"/>
</dbReference>
<evidence type="ECO:0000259" key="9">
    <source>
        <dbReference type="PROSITE" id="PS51194"/>
    </source>
</evidence>
<feature type="domain" description="Helicase ATP-binding" evidence="8">
    <location>
        <begin position="35"/>
        <end position="205"/>
    </location>
</feature>
<keyword evidence="12" id="KW-1185">Reference proteome</keyword>
<reference evidence="12" key="1">
    <citation type="journal article" date="2019" name="Int. J. Syst. Evol. Microbiol.">
        <title>The Global Catalogue of Microorganisms (GCM) 10K type strain sequencing project: providing services to taxonomists for standard genome sequencing and annotation.</title>
        <authorList>
            <consortium name="The Broad Institute Genomics Platform"/>
            <consortium name="The Broad Institute Genome Sequencing Center for Infectious Disease"/>
            <person name="Wu L."/>
            <person name="Ma J."/>
        </authorList>
    </citation>
    <scope>NUCLEOTIDE SEQUENCE [LARGE SCALE GENOMIC DNA]</scope>
    <source>
        <strain evidence="12">CCUG 53270</strain>
    </source>
</reference>
<dbReference type="RefSeq" id="WP_345592195.1">
    <property type="nucleotide sequence ID" value="NZ_BAABJG010000029.1"/>
</dbReference>
<evidence type="ECO:0000313" key="12">
    <source>
        <dbReference type="Proteomes" id="UP001597180"/>
    </source>
</evidence>
<dbReference type="SMART" id="SM00487">
    <property type="entry name" value="DEXDc"/>
    <property type="match status" value="1"/>
</dbReference>
<dbReference type="Proteomes" id="UP001597180">
    <property type="component" value="Unassembled WGS sequence"/>
</dbReference>
<keyword evidence="4" id="KW-0067">ATP-binding</keyword>
<dbReference type="InterPro" id="IPR014014">
    <property type="entry name" value="RNA_helicase_DEAD_Q_motif"/>
</dbReference>
<keyword evidence="2" id="KW-0378">Hydrolase</keyword>
<dbReference type="InterPro" id="IPR027417">
    <property type="entry name" value="P-loop_NTPase"/>
</dbReference>
<dbReference type="PROSITE" id="PS51194">
    <property type="entry name" value="HELICASE_CTER"/>
    <property type="match status" value="1"/>
</dbReference>
<dbReference type="Gene3D" id="3.40.50.300">
    <property type="entry name" value="P-loop containing nucleotide triphosphate hydrolases"/>
    <property type="match status" value="2"/>
</dbReference>
<evidence type="ECO:0000256" key="6">
    <source>
        <dbReference type="PROSITE-ProRule" id="PRU00552"/>
    </source>
</evidence>
<feature type="compositionally biased region" description="Basic and acidic residues" evidence="7">
    <location>
        <begin position="512"/>
        <end position="530"/>
    </location>
</feature>
<dbReference type="PANTHER" id="PTHR47959:SF1">
    <property type="entry name" value="ATP-DEPENDENT RNA HELICASE DBPA"/>
    <property type="match status" value="1"/>
</dbReference>
<evidence type="ECO:0000256" key="5">
    <source>
        <dbReference type="ARBA" id="ARBA00038437"/>
    </source>
</evidence>
<dbReference type="SUPFAM" id="SSF52540">
    <property type="entry name" value="P-loop containing nucleoside triphosphate hydrolases"/>
    <property type="match status" value="1"/>
</dbReference>
<feature type="compositionally biased region" description="Gly residues" evidence="7">
    <location>
        <begin position="585"/>
        <end position="600"/>
    </location>
</feature>
<proteinExistence type="inferred from homology"/>
<dbReference type="Pfam" id="PF00271">
    <property type="entry name" value="Helicase_C"/>
    <property type="match status" value="1"/>
</dbReference>
<sequence>MKTNLFASLGISEEITEALSNQGYTEPTPIQQEAIPVVLAGEDVIAQAQTGTGKTLAFVLPILERIDPKKNYTQALIVTPTRELAIQIAGEVKKWAPIKGIRILAAYGGQDVERQLKKLEGTVHMIIATPGRLLDHLRRETVQLQRLSTLVLDEADQMLHMGFLNEVEEIIVQTSPKRQTLLFSATMPGPIRNLAKSYMRDPQEIKVKSKQVTLTEIEQIAVKTTDRGKQDALCRLIDEYRPYLAMIFCRTKLRASKLNEALQDRGYASDELHGDLTQAKREQVMKRFREAKIQLLVATDIAARGLDVEGITHVFNYDMPHDVESYIHRIGRTGRAGQRGVAVTMVAQRDQGKLEMIEKGIRSELAKRTMRADGELSEARTSGTRRESERADAEPRGGNGRGDQARTAGRGQRSRSAGAERGTQRARGRGDRAETAGRGQRDRSAGVERGAQQARGRGDRAETAGRGQRDRSAGAERGAQQARGRGDRAETAGRGQRDRSAGVERGAQQARGRGDRAEIAGRGQRDRSAGAERGAQQARGRGDRAEIAGRGQRDRSAGAERGAQQARGRGDRAAGKRGTQTNGGARAGRGNAGGRGQRGR</sequence>
<feature type="compositionally biased region" description="Basic and acidic residues" evidence="7">
    <location>
        <begin position="484"/>
        <end position="502"/>
    </location>
</feature>
<gene>
    <name evidence="11" type="ORF">ACFQ4B_13300</name>
</gene>
<organism evidence="11 12">
    <name type="scientific">Paenibacillus vulneris</name>
    <dbReference type="NCBI Taxonomy" id="1133364"/>
    <lineage>
        <taxon>Bacteria</taxon>
        <taxon>Bacillati</taxon>
        <taxon>Bacillota</taxon>
        <taxon>Bacilli</taxon>
        <taxon>Bacillales</taxon>
        <taxon>Paenibacillaceae</taxon>
        <taxon>Paenibacillus</taxon>
    </lineage>
</organism>
<feature type="domain" description="DEAD-box RNA helicase Q" evidence="10">
    <location>
        <begin position="4"/>
        <end position="32"/>
    </location>
</feature>
<evidence type="ECO:0000259" key="8">
    <source>
        <dbReference type="PROSITE" id="PS51192"/>
    </source>
</evidence>
<comment type="similarity">
    <text evidence="5">Belongs to the DEAD box helicase family.</text>
</comment>
<keyword evidence="1" id="KW-0547">Nucleotide-binding</keyword>
<feature type="domain" description="Helicase C-terminal" evidence="9">
    <location>
        <begin position="216"/>
        <end position="377"/>
    </location>
</feature>